<protein>
    <submittedName>
        <fullName evidence="2">Uncharacterized protein</fullName>
    </submittedName>
</protein>
<feature type="region of interest" description="Disordered" evidence="1">
    <location>
        <begin position="1"/>
        <end position="46"/>
    </location>
</feature>
<organism evidence="2 3">
    <name type="scientific">Platanthera guangdongensis</name>
    <dbReference type="NCBI Taxonomy" id="2320717"/>
    <lineage>
        <taxon>Eukaryota</taxon>
        <taxon>Viridiplantae</taxon>
        <taxon>Streptophyta</taxon>
        <taxon>Embryophyta</taxon>
        <taxon>Tracheophyta</taxon>
        <taxon>Spermatophyta</taxon>
        <taxon>Magnoliopsida</taxon>
        <taxon>Liliopsida</taxon>
        <taxon>Asparagales</taxon>
        <taxon>Orchidaceae</taxon>
        <taxon>Orchidoideae</taxon>
        <taxon>Orchideae</taxon>
        <taxon>Orchidinae</taxon>
        <taxon>Platanthera</taxon>
    </lineage>
</organism>
<name>A0ABR2N607_9ASPA</name>
<reference evidence="2 3" key="1">
    <citation type="journal article" date="2022" name="Nat. Plants">
        <title>Genomes of leafy and leafless Platanthera orchids illuminate the evolution of mycoheterotrophy.</title>
        <authorList>
            <person name="Li M.H."/>
            <person name="Liu K.W."/>
            <person name="Li Z."/>
            <person name="Lu H.C."/>
            <person name="Ye Q.L."/>
            <person name="Zhang D."/>
            <person name="Wang J.Y."/>
            <person name="Li Y.F."/>
            <person name="Zhong Z.M."/>
            <person name="Liu X."/>
            <person name="Yu X."/>
            <person name="Liu D.K."/>
            <person name="Tu X.D."/>
            <person name="Liu B."/>
            <person name="Hao Y."/>
            <person name="Liao X.Y."/>
            <person name="Jiang Y.T."/>
            <person name="Sun W.H."/>
            <person name="Chen J."/>
            <person name="Chen Y.Q."/>
            <person name="Ai Y."/>
            <person name="Zhai J.W."/>
            <person name="Wu S.S."/>
            <person name="Zhou Z."/>
            <person name="Hsiao Y.Y."/>
            <person name="Wu W.L."/>
            <person name="Chen Y.Y."/>
            <person name="Lin Y.F."/>
            <person name="Hsu J.L."/>
            <person name="Li C.Y."/>
            <person name="Wang Z.W."/>
            <person name="Zhao X."/>
            <person name="Zhong W.Y."/>
            <person name="Ma X.K."/>
            <person name="Ma L."/>
            <person name="Huang J."/>
            <person name="Chen G.Z."/>
            <person name="Huang M.Z."/>
            <person name="Huang L."/>
            <person name="Peng D.H."/>
            <person name="Luo Y.B."/>
            <person name="Zou S.Q."/>
            <person name="Chen S.P."/>
            <person name="Lan S."/>
            <person name="Tsai W.C."/>
            <person name="Van de Peer Y."/>
            <person name="Liu Z.J."/>
        </authorList>
    </citation>
    <scope>NUCLEOTIDE SEQUENCE [LARGE SCALE GENOMIC DNA]</scope>
    <source>
        <strain evidence="2">Lor288</strain>
    </source>
</reference>
<accession>A0ABR2N607</accession>
<dbReference type="Proteomes" id="UP001412067">
    <property type="component" value="Unassembled WGS sequence"/>
</dbReference>
<evidence type="ECO:0000256" key="1">
    <source>
        <dbReference type="SAM" id="MobiDB-lite"/>
    </source>
</evidence>
<sequence length="149" mass="16610">MGCRITRWTSPRSARCGSRTSPTIPASPSATTTSCFTNQRPPPPDPLEAMPYLGRSAASILRRGGKGLGATSSVVLGLEDFYVVEPLFLDESISSSYIISLFFFYYYYIYVYCINGTKFVDYSVYEPILSLEFKIYSLGLMKSIAIARF</sequence>
<proteinExistence type="predicted"/>
<evidence type="ECO:0000313" key="2">
    <source>
        <dbReference type="EMBL" id="KAK8971520.1"/>
    </source>
</evidence>
<comment type="caution">
    <text evidence="2">The sequence shown here is derived from an EMBL/GenBank/DDBJ whole genome shotgun (WGS) entry which is preliminary data.</text>
</comment>
<evidence type="ECO:0000313" key="3">
    <source>
        <dbReference type="Proteomes" id="UP001412067"/>
    </source>
</evidence>
<keyword evidence="3" id="KW-1185">Reference proteome</keyword>
<gene>
    <name evidence="2" type="ORF">KSP40_PGU010739</name>
</gene>
<feature type="compositionally biased region" description="Low complexity" evidence="1">
    <location>
        <begin position="18"/>
        <end position="34"/>
    </location>
</feature>
<dbReference type="PROSITE" id="PS51257">
    <property type="entry name" value="PROKAR_LIPOPROTEIN"/>
    <property type="match status" value="1"/>
</dbReference>
<dbReference type="EMBL" id="JBBWWR010000001">
    <property type="protein sequence ID" value="KAK8971520.1"/>
    <property type="molecule type" value="Genomic_DNA"/>
</dbReference>